<feature type="compositionally biased region" description="Pro residues" evidence="1">
    <location>
        <begin position="54"/>
        <end position="66"/>
    </location>
</feature>
<reference evidence="2" key="1">
    <citation type="submission" date="2017-12" db="EMBL/GenBank/DDBJ databases">
        <title>High-resolution comparative analysis of great ape genomes.</title>
        <authorList>
            <person name="Pollen A."/>
            <person name="Hastie A."/>
            <person name="Hormozdiari F."/>
            <person name="Dougherty M."/>
            <person name="Liu R."/>
            <person name="Chaisson M."/>
            <person name="Hoppe E."/>
            <person name="Hill C."/>
            <person name="Pang A."/>
            <person name="Hillier L."/>
            <person name="Baker C."/>
            <person name="Armstrong J."/>
            <person name="Shendure J."/>
            <person name="Paten B."/>
            <person name="Wilson R."/>
            <person name="Chao H."/>
            <person name="Schneider V."/>
            <person name="Ventura M."/>
            <person name="Kronenberg Z."/>
            <person name="Murali S."/>
            <person name="Gordon D."/>
            <person name="Cantsilieris S."/>
            <person name="Munson K."/>
            <person name="Nelson B."/>
            <person name="Raja A."/>
            <person name="Underwood J."/>
            <person name="Diekhans M."/>
            <person name="Fiddes I."/>
            <person name="Haussler D."/>
            <person name="Eichler E."/>
        </authorList>
    </citation>
    <scope>NUCLEOTIDE SEQUENCE [LARGE SCALE GENOMIC DNA]</scope>
    <source>
        <strain evidence="2">Susie</strain>
    </source>
</reference>
<protein>
    <submittedName>
        <fullName evidence="2">CC2D2A isoform 5</fullName>
    </submittedName>
</protein>
<accession>A0A2J8ULL0</accession>
<evidence type="ECO:0000313" key="2">
    <source>
        <dbReference type="EMBL" id="PNJ46163.1"/>
    </source>
</evidence>
<comment type="caution">
    <text evidence="2">The sequence shown here is derived from an EMBL/GenBank/DDBJ whole genome shotgun (WGS) entry which is preliminary data.</text>
</comment>
<gene>
    <name evidence="2" type="ORF">CR201_G0027078</name>
</gene>
<dbReference type="EMBL" id="NDHI03003454">
    <property type="protein sequence ID" value="PNJ46163.1"/>
    <property type="molecule type" value="Genomic_DNA"/>
</dbReference>
<evidence type="ECO:0000256" key="1">
    <source>
        <dbReference type="SAM" id="MobiDB-lite"/>
    </source>
</evidence>
<organism evidence="2">
    <name type="scientific">Pongo abelii</name>
    <name type="common">Sumatran orangutan</name>
    <name type="synonym">Pongo pygmaeus abelii</name>
    <dbReference type="NCBI Taxonomy" id="9601"/>
    <lineage>
        <taxon>Eukaryota</taxon>
        <taxon>Metazoa</taxon>
        <taxon>Chordata</taxon>
        <taxon>Craniata</taxon>
        <taxon>Vertebrata</taxon>
        <taxon>Euteleostomi</taxon>
        <taxon>Mammalia</taxon>
        <taxon>Eutheria</taxon>
        <taxon>Euarchontoglires</taxon>
        <taxon>Primates</taxon>
        <taxon>Haplorrhini</taxon>
        <taxon>Catarrhini</taxon>
        <taxon>Hominidae</taxon>
        <taxon>Pongo</taxon>
    </lineage>
</organism>
<dbReference type="AlphaFoldDB" id="A0A2J8ULL0"/>
<feature type="region of interest" description="Disordered" evidence="1">
    <location>
        <begin position="12"/>
        <end position="122"/>
    </location>
</feature>
<feature type="compositionally biased region" description="Polar residues" evidence="1">
    <location>
        <begin position="72"/>
        <end position="83"/>
    </location>
</feature>
<feature type="compositionally biased region" description="Basic residues" evidence="1">
    <location>
        <begin position="29"/>
        <end position="39"/>
    </location>
</feature>
<sequence>MNPREEKVKIITEEFIENDEDADMGRQNKNSKVRRQPRKKQAEANSFLPSLLADPPPPLRRSPPPRLRASVQGKSFQATNCCPQGNGVRKVSPWQPAGACAGGAQDPPSEYDSPERPTELTSNSFNFQNRLCRIFHEGTHEGEIASCKVQSRKCIAAGNPHSSAQTLTKSQ</sequence>
<proteinExistence type="predicted"/>
<name>A0A2J8ULL0_PONAB</name>